<evidence type="ECO:0000256" key="6">
    <source>
        <dbReference type="ARBA" id="ARBA00022989"/>
    </source>
</evidence>
<proteinExistence type="inferred from homology"/>
<keyword evidence="7 9" id="KW-0496">Mitochondrion</keyword>
<protein>
    <recommendedName>
        <fullName evidence="9">Sidoreflexin</fullName>
    </recommendedName>
</protein>
<comment type="caution">
    <text evidence="9">Lacks conserved residue(s) required for the propagation of feature annotation.</text>
</comment>
<name>A0A151XHJ0_9HYME</name>
<dbReference type="InterPro" id="IPR004686">
    <property type="entry name" value="Mtc"/>
</dbReference>
<dbReference type="GO" id="GO:0140300">
    <property type="term" value="P:serine import into mitochondrion"/>
    <property type="evidence" value="ECO:0007669"/>
    <property type="project" value="TreeGrafter"/>
</dbReference>
<dbReference type="NCBIfam" id="TIGR00798">
    <property type="entry name" value="mtc"/>
    <property type="match status" value="1"/>
</dbReference>
<feature type="transmembrane region" description="Helical" evidence="9">
    <location>
        <begin position="289"/>
        <end position="310"/>
    </location>
</feature>
<evidence type="ECO:0000256" key="3">
    <source>
        <dbReference type="ARBA" id="ARBA00022448"/>
    </source>
</evidence>
<dbReference type="STRING" id="64791.A0A151XHJ0"/>
<evidence type="ECO:0000256" key="7">
    <source>
        <dbReference type="ARBA" id="ARBA00023128"/>
    </source>
</evidence>
<keyword evidence="11" id="KW-1185">Reference proteome</keyword>
<comment type="subcellular location">
    <subcellularLocation>
        <location evidence="1 9">Mitochondrion membrane</location>
        <topology evidence="1 9">Multi-pass membrane protein</topology>
    </subcellularLocation>
</comment>
<evidence type="ECO:0000313" key="10">
    <source>
        <dbReference type="EMBL" id="KYQ59785.1"/>
    </source>
</evidence>
<dbReference type="PANTHER" id="PTHR11153:SF8">
    <property type="entry name" value="SIDEROFLEXIN-1"/>
    <property type="match status" value="1"/>
</dbReference>
<dbReference type="Pfam" id="PF03820">
    <property type="entry name" value="SFXNs"/>
    <property type="match status" value="1"/>
</dbReference>
<keyword evidence="8 9" id="KW-0472">Membrane</keyword>
<keyword evidence="5" id="KW-0029">Amino-acid transport</keyword>
<accession>A0A151XHJ0</accession>
<sequence>MFGRKEIGAQDKTPKEIDIDKPYWDQNTYRGRALHFLTVTNPLNVFATSQQLERARDVVTKYRQGEVLEKQGVTENELWRCKYLYDSAYHPDTGEKMLLIGRMSAQVPMNMMITGCMMTFYNYIRMRYYRDALSCRSTPAVIFWQWVNQSFNAIVNYTNRSGSSPIPMETLAQSYVGATGGAVITALTLNRLAQRGPPLAGRLVPLAAVAAANCVNIPLMRVTELQNGIELQTEDGTKVGHSKRAAKQAIATVTLSRILMASPILAPIVMNYLDRRQLLRNAKWAAGPIQVLICGVCLTFATPLCCALFAQRVPISINQLESDIREKIRLHDTSLETVYYNKGL</sequence>
<feature type="transmembrane region" description="Helical" evidence="9">
    <location>
        <begin position="107"/>
        <end position="124"/>
    </location>
</feature>
<evidence type="ECO:0000256" key="2">
    <source>
        <dbReference type="ARBA" id="ARBA00005974"/>
    </source>
</evidence>
<dbReference type="GO" id="GO:0005743">
    <property type="term" value="C:mitochondrial inner membrane"/>
    <property type="evidence" value="ECO:0007669"/>
    <property type="project" value="TreeGrafter"/>
</dbReference>
<evidence type="ECO:0000256" key="8">
    <source>
        <dbReference type="ARBA" id="ARBA00023136"/>
    </source>
</evidence>
<organism evidence="10 11">
    <name type="scientific">Mycetomoellerius zeteki</name>
    <dbReference type="NCBI Taxonomy" id="64791"/>
    <lineage>
        <taxon>Eukaryota</taxon>
        <taxon>Metazoa</taxon>
        <taxon>Ecdysozoa</taxon>
        <taxon>Arthropoda</taxon>
        <taxon>Hexapoda</taxon>
        <taxon>Insecta</taxon>
        <taxon>Pterygota</taxon>
        <taxon>Neoptera</taxon>
        <taxon>Endopterygota</taxon>
        <taxon>Hymenoptera</taxon>
        <taxon>Apocrita</taxon>
        <taxon>Aculeata</taxon>
        <taxon>Formicoidea</taxon>
        <taxon>Formicidae</taxon>
        <taxon>Myrmicinae</taxon>
        <taxon>Mycetomoellerius</taxon>
    </lineage>
</organism>
<keyword evidence="3" id="KW-0813">Transport</keyword>
<dbReference type="GO" id="GO:0015075">
    <property type="term" value="F:monoatomic ion transmembrane transporter activity"/>
    <property type="evidence" value="ECO:0007669"/>
    <property type="project" value="InterPro"/>
</dbReference>
<evidence type="ECO:0000256" key="1">
    <source>
        <dbReference type="ARBA" id="ARBA00004225"/>
    </source>
</evidence>
<evidence type="ECO:0000256" key="5">
    <source>
        <dbReference type="ARBA" id="ARBA00022970"/>
    </source>
</evidence>
<feature type="transmembrane region" description="Helical" evidence="9">
    <location>
        <begin position="249"/>
        <end position="269"/>
    </location>
</feature>
<keyword evidence="4 9" id="KW-0812">Transmembrane</keyword>
<dbReference type="PANTHER" id="PTHR11153">
    <property type="entry name" value="SIDEROFLEXIN"/>
    <property type="match status" value="1"/>
</dbReference>
<dbReference type="AlphaFoldDB" id="A0A151XHJ0"/>
<evidence type="ECO:0000256" key="9">
    <source>
        <dbReference type="RuleBase" id="RU362000"/>
    </source>
</evidence>
<dbReference type="Proteomes" id="UP000075809">
    <property type="component" value="Unassembled WGS sequence"/>
</dbReference>
<evidence type="ECO:0000256" key="4">
    <source>
        <dbReference type="ARBA" id="ARBA00022692"/>
    </source>
</evidence>
<comment type="similarity">
    <text evidence="2 9">Belongs to the sideroflexin family.</text>
</comment>
<evidence type="ECO:0000313" key="11">
    <source>
        <dbReference type="Proteomes" id="UP000075809"/>
    </source>
</evidence>
<reference evidence="10 11" key="1">
    <citation type="submission" date="2015-09" db="EMBL/GenBank/DDBJ databases">
        <title>Trachymyrmex zeteki WGS genome.</title>
        <authorList>
            <person name="Nygaard S."/>
            <person name="Hu H."/>
            <person name="Boomsma J."/>
            <person name="Zhang G."/>
        </authorList>
    </citation>
    <scope>NUCLEOTIDE SEQUENCE [LARGE SCALE GENOMIC DNA]</scope>
    <source>
        <strain evidence="10">Tzet28-1</strain>
        <tissue evidence="10">Whole body</tissue>
    </source>
</reference>
<dbReference type="EMBL" id="KQ982130">
    <property type="protein sequence ID" value="KYQ59785.1"/>
    <property type="molecule type" value="Genomic_DNA"/>
</dbReference>
<gene>
    <name evidence="10" type="ORF">ALC60_01170</name>
</gene>
<keyword evidence="6 9" id="KW-1133">Transmembrane helix</keyword>